<dbReference type="EMBL" id="CP047395">
    <property type="protein sequence ID" value="QHE63992.1"/>
    <property type="molecule type" value="Genomic_DNA"/>
</dbReference>
<dbReference type="KEGG" id="bvq:FHE72_23665"/>
<evidence type="ECO:0000313" key="1">
    <source>
        <dbReference type="EMBL" id="QHE63992.1"/>
    </source>
</evidence>
<reference evidence="1 2" key="1">
    <citation type="submission" date="2019-06" db="EMBL/GenBank/DDBJ databases">
        <title>An operon consisting of a P-type ATPase gene and a transcriptional regular gene given the different cadmium resistance in Bacillus vietamensis 151-6 and Bacillus marisflavi 151-25.</title>
        <authorList>
            <person name="Yu X."/>
        </authorList>
    </citation>
    <scope>NUCLEOTIDE SEQUENCE [LARGE SCALE GENOMIC DNA]</scope>
    <source>
        <strain evidence="1 2">151-6</strain>
        <plasmid evidence="1 2">p6</plasmid>
    </source>
</reference>
<sequence>MANQRGLSFESFKKATTQQLLSIIKDESCPRYEKCRANTELTRRFQAGTLSFSSGASA</sequence>
<accession>A0A6I6UX95</accession>
<organism evidence="1 2">
    <name type="scientific">Rossellomorea vietnamensis</name>
    <dbReference type="NCBI Taxonomy" id="218284"/>
    <lineage>
        <taxon>Bacteria</taxon>
        <taxon>Bacillati</taxon>
        <taxon>Bacillota</taxon>
        <taxon>Bacilli</taxon>
        <taxon>Bacillales</taxon>
        <taxon>Bacillaceae</taxon>
        <taxon>Rossellomorea</taxon>
    </lineage>
</organism>
<protein>
    <submittedName>
        <fullName evidence="1">Uncharacterized protein</fullName>
    </submittedName>
</protein>
<geneLocation type="plasmid" evidence="1 2">
    <name>p6</name>
</geneLocation>
<proteinExistence type="predicted"/>
<dbReference type="Proteomes" id="UP000465062">
    <property type="component" value="Plasmid p6"/>
</dbReference>
<evidence type="ECO:0000313" key="2">
    <source>
        <dbReference type="Proteomes" id="UP000465062"/>
    </source>
</evidence>
<dbReference type="AlphaFoldDB" id="A0A6I6UX95"/>
<name>A0A6I6UX95_9BACI</name>
<gene>
    <name evidence="1" type="ORF">FHE72_23665</name>
</gene>
<dbReference type="RefSeq" id="WP_159363415.1">
    <property type="nucleotide sequence ID" value="NZ_CP047395.1"/>
</dbReference>
<keyword evidence="1" id="KW-0614">Plasmid</keyword>